<name>A0ABW0TGY4_9BACL</name>
<gene>
    <name evidence="1" type="ORF">ACFPRA_07080</name>
</gene>
<dbReference type="Proteomes" id="UP001596109">
    <property type="component" value="Unassembled WGS sequence"/>
</dbReference>
<organism evidence="1 2">
    <name type="scientific">Sporosarcina soli</name>
    <dbReference type="NCBI Taxonomy" id="334736"/>
    <lineage>
        <taxon>Bacteria</taxon>
        <taxon>Bacillati</taxon>
        <taxon>Bacillota</taxon>
        <taxon>Bacilli</taxon>
        <taxon>Bacillales</taxon>
        <taxon>Caryophanaceae</taxon>
        <taxon>Sporosarcina</taxon>
    </lineage>
</organism>
<evidence type="ECO:0000313" key="1">
    <source>
        <dbReference type="EMBL" id="MFC5588642.1"/>
    </source>
</evidence>
<proteinExistence type="predicted"/>
<reference evidence="2" key="1">
    <citation type="journal article" date="2019" name="Int. J. Syst. Evol. Microbiol.">
        <title>The Global Catalogue of Microorganisms (GCM) 10K type strain sequencing project: providing services to taxonomists for standard genome sequencing and annotation.</title>
        <authorList>
            <consortium name="The Broad Institute Genomics Platform"/>
            <consortium name="The Broad Institute Genome Sequencing Center for Infectious Disease"/>
            <person name="Wu L."/>
            <person name="Ma J."/>
        </authorList>
    </citation>
    <scope>NUCLEOTIDE SEQUENCE [LARGE SCALE GENOMIC DNA]</scope>
    <source>
        <strain evidence="2">CGMCC 4.1434</strain>
    </source>
</reference>
<dbReference type="RefSeq" id="WP_381432105.1">
    <property type="nucleotide sequence ID" value="NZ_JBHSNO010000005.1"/>
</dbReference>
<keyword evidence="2" id="KW-1185">Reference proteome</keyword>
<dbReference type="EMBL" id="JBHSNO010000005">
    <property type="protein sequence ID" value="MFC5588642.1"/>
    <property type="molecule type" value="Genomic_DNA"/>
</dbReference>
<evidence type="ECO:0008006" key="3">
    <source>
        <dbReference type="Google" id="ProtNLM"/>
    </source>
</evidence>
<sequence>MFRNEPLMFVQGPPVYIKVTIKDEESTSVFVTNEDESQVVAQDGLEEIEQQVIQEVQEERPLQKMPDPSIIRRINYLGSPFARQVYRPLQFVMGEEKVKGTIEKIEGETLIIEMAEGEKEFVAIEMGRIEEILWRGNPFVES</sequence>
<evidence type="ECO:0000313" key="2">
    <source>
        <dbReference type="Proteomes" id="UP001596109"/>
    </source>
</evidence>
<accession>A0ABW0TGY4</accession>
<protein>
    <recommendedName>
        <fullName evidence="3">Ribosome maturation factor RimP</fullName>
    </recommendedName>
</protein>
<comment type="caution">
    <text evidence="1">The sequence shown here is derived from an EMBL/GenBank/DDBJ whole genome shotgun (WGS) entry which is preliminary data.</text>
</comment>